<organism evidence="2 3">
    <name type="scientific">Microbotryum saponariae</name>
    <dbReference type="NCBI Taxonomy" id="289078"/>
    <lineage>
        <taxon>Eukaryota</taxon>
        <taxon>Fungi</taxon>
        <taxon>Dikarya</taxon>
        <taxon>Basidiomycota</taxon>
        <taxon>Pucciniomycotina</taxon>
        <taxon>Microbotryomycetes</taxon>
        <taxon>Microbotryales</taxon>
        <taxon>Microbotryaceae</taxon>
        <taxon>Microbotryum</taxon>
    </lineage>
</organism>
<feature type="region of interest" description="Disordered" evidence="1">
    <location>
        <begin position="830"/>
        <end position="849"/>
    </location>
</feature>
<evidence type="ECO:0000256" key="1">
    <source>
        <dbReference type="SAM" id="MobiDB-lite"/>
    </source>
</evidence>
<feature type="compositionally biased region" description="Basic residues" evidence="1">
    <location>
        <begin position="533"/>
        <end position="544"/>
    </location>
</feature>
<feature type="compositionally biased region" description="Polar residues" evidence="1">
    <location>
        <begin position="308"/>
        <end position="335"/>
    </location>
</feature>
<keyword evidence="3" id="KW-1185">Reference proteome</keyword>
<evidence type="ECO:0000313" key="3">
    <source>
        <dbReference type="Proteomes" id="UP000249723"/>
    </source>
</evidence>
<gene>
    <name evidence="2" type="ORF">BZ3500_MVSOF-1268-A1-R1_CHR8-1G09730</name>
</gene>
<reference evidence="3" key="1">
    <citation type="submission" date="2016-10" db="EMBL/GenBank/DDBJ databases">
        <authorList>
            <person name="Jeantristanb JTB J.-T."/>
            <person name="Ricardo R."/>
        </authorList>
    </citation>
    <scope>NUCLEOTIDE SEQUENCE [LARGE SCALE GENOMIC DNA]</scope>
</reference>
<feature type="compositionally biased region" description="Low complexity" evidence="1">
    <location>
        <begin position="390"/>
        <end position="404"/>
    </location>
</feature>
<feature type="compositionally biased region" description="Polar residues" evidence="1">
    <location>
        <begin position="1279"/>
        <end position="1289"/>
    </location>
</feature>
<feature type="region of interest" description="Disordered" evidence="1">
    <location>
        <begin position="587"/>
        <end position="667"/>
    </location>
</feature>
<accession>A0A2X0KTN6</accession>
<feature type="compositionally biased region" description="Basic and acidic residues" evidence="1">
    <location>
        <begin position="1234"/>
        <end position="1244"/>
    </location>
</feature>
<feature type="compositionally biased region" description="Low complexity" evidence="1">
    <location>
        <begin position="1256"/>
        <end position="1268"/>
    </location>
</feature>
<feature type="region of interest" description="Disordered" evidence="1">
    <location>
        <begin position="1023"/>
        <end position="1056"/>
    </location>
</feature>
<dbReference type="OrthoDB" id="2537107at2759"/>
<feature type="compositionally biased region" description="Low complexity" evidence="1">
    <location>
        <begin position="587"/>
        <end position="597"/>
    </location>
</feature>
<feature type="region of interest" description="Disordered" evidence="1">
    <location>
        <begin position="388"/>
        <end position="417"/>
    </location>
</feature>
<proteinExistence type="predicted"/>
<feature type="compositionally biased region" description="Low complexity" evidence="1">
    <location>
        <begin position="1526"/>
        <end position="1542"/>
    </location>
</feature>
<feature type="region of interest" description="Disordered" evidence="1">
    <location>
        <begin position="531"/>
        <end position="559"/>
    </location>
</feature>
<feature type="compositionally biased region" description="Polar residues" evidence="1">
    <location>
        <begin position="1100"/>
        <end position="1116"/>
    </location>
</feature>
<feature type="compositionally biased region" description="Low complexity" evidence="1">
    <location>
        <begin position="1117"/>
        <end position="1131"/>
    </location>
</feature>
<name>A0A2X0KTN6_9BASI</name>
<feature type="compositionally biased region" description="Low complexity" evidence="1">
    <location>
        <begin position="627"/>
        <end position="643"/>
    </location>
</feature>
<protein>
    <submittedName>
        <fullName evidence="2">BZ3500_MvSof-1268-A1-R1_Chr8-1g09730 protein</fullName>
    </submittedName>
</protein>
<feature type="region of interest" description="Disordered" evidence="1">
    <location>
        <begin position="1522"/>
        <end position="1558"/>
    </location>
</feature>
<feature type="region of interest" description="Disordered" evidence="1">
    <location>
        <begin position="1204"/>
        <end position="1297"/>
    </location>
</feature>
<dbReference type="EMBL" id="FMWP01000087">
    <property type="protein sequence ID" value="SCZ95688.1"/>
    <property type="molecule type" value="Genomic_DNA"/>
</dbReference>
<feature type="region of interest" description="Disordered" evidence="1">
    <location>
        <begin position="1086"/>
        <end position="1147"/>
    </location>
</feature>
<feature type="region of interest" description="Disordered" evidence="1">
    <location>
        <begin position="308"/>
        <end position="346"/>
    </location>
</feature>
<sequence>MTDSPTWAYSTKIDVQSSTHPFDTSLGGAVGSSNDEKMIAPSPSIGADIDDFGRSLLMDADTPFRTSIQRAQDVLRESRRTRLDEQKRVYRFEPSRAPSQATLHHDQFAMTRKWANDPTFTRRAGQGGGHHRVMDSIDSGLHGDESGEDGSNDERPRCLHKSRSIPLNLMTSPPHAARIGSERLHDSRFDAPVVNLASISPPKRLGPRKSASYGDLLTSPHRRLDELPQMLEVPNEPMSKFSASSAESRARPLVGETLLSRGARSFGQATSIRNIMARRAAIKSSIPTRSSTIAFGTKWTGRLAAVTESTPSQKAHGSVSSAKLSQGRNQASAKTRPSLASAGFYNTESSEPSVASRASFSRLQGSRIPARLKSFAFNGARSSEAASLCSPVSSSATESSSSPFSKRESHLSASSKESSVKRTFSKLFNRSMRRGALTSTPRDDANDAFANAVVHRAEKVRVPEDLTGAIQVDSTALPTRIPISSIFPNATLRPNSTSGIIPIRPQRPITPDIEPYAATFGGQVLVGKDSTARRRSSITRRRRSLIPVPSGRRSSAPQPIVAVSRQDGVTQIVEVDLKGRGEVEHVSAVSDSADSLPPSAPSPEPRPTSATLTVSDSDPDATTLLDSSASNRSARSFRSPSPARFRDLLPSETASSSPVKSERGLPLPAHRGLDVLIASPPKKRAMGPEQVIVMEHAPATEGIRETRGATTDLAELLSSLDDTEDVSVRVAPTLSPDEKYDGDLSASLRRHLPIVIRAPGLGSLGSLESLDPIVADVPDDLQTLIQSVTEHISEIDVGVYGPAEEPNQIHVPEFGIIGTFDAVRYAPQAGSRDSAIGQPNPFDEIEGRASASNSLRSCKLDDAVELAEVPESDHSSSDGEDEVVEGPSFIALGTRTMDHMLNTDSERSDEAKFCNVPNLRADASPNSTDSSFSGRVTTAGAVLQAMLLRGKLSVSSSPDSPVDRLPKLRESLEDYLTMERPTVGEKMLDSLDVELSLTSLIAATSPPPSVERDLVGRSMTRTLGSLAPSEDGSNEGEPLEGVSASPSPASRRKPLNNLRQSLVRYSQDRARSVLVLGGRSIESAFAEVDESSESEFGQRDSGSSNGPDQTNHSMAQSSRSTNLSISSITSSPCPVPRSRRIPMLTKHSPPLAPAFEFPSSVSASSVGKRDLATSATVSNFGDRSRSLSPVKKVDPFSKQFSPLERFNARRRGESTKEDEEVAAQVSSRSSSPRCIRDLRSRPSEHDEEQAPTSIADEVSPPSSPSSEPSESDHDPRSSIGSFASTTQFQLDDERTRPSSLDLAQLEIDYHSRPPMVTIRAKSINQSTNRQSLRASTFIQETIVEDDRETWSSSVETSPVKKAVESKIEDSVKDVEVEAKRLEEELKYRLSLAPTTATDGIARTLIDGVVESSGRAPIIIPVLDVDVGPTFENVLGEAQQDHVLADEQEEEEEEEEEEPYIRRREWVHYIYEAEDELRRSRSRWIDTDRSRDALTNFKLPIGMQAIFDFLHASRIRYRAGTDRYSRTSSMLDSTPSPSLSPSDAKNPSPILSPGFESSSPVEKIVQQRDEVGFDTNSLTNKTIKVTTMTTNTKRKPVPVFAVLRDSGKEKIEDRSPFTALPPRLALRKRRPSVLSQAVDVSFLNGQLKELAQKSGKVVGQGEEDDEDYATITTRQDQFDLTRRKLEGIKEVGKLRVKKEQVILEAQGLVDQNQVDLFPKTPRLSTSRPRVRARKTVLSSLR</sequence>
<evidence type="ECO:0000313" key="2">
    <source>
        <dbReference type="EMBL" id="SCZ95688.1"/>
    </source>
</evidence>
<feature type="region of interest" description="Disordered" evidence="1">
    <location>
        <begin position="117"/>
        <end position="158"/>
    </location>
</feature>
<dbReference type="Proteomes" id="UP000249723">
    <property type="component" value="Unassembled WGS sequence"/>
</dbReference>
<feature type="compositionally biased region" description="Basic and acidic residues" evidence="1">
    <location>
        <begin position="1206"/>
        <end position="1215"/>
    </location>
</feature>